<dbReference type="PANTHER" id="PTHR24198:SF165">
    <property type="entry name" value="ANKYRIN REPEAT-CONTAINING PROTEIN-RELATED"/>
    <property type="match status" value="1"/>
</dbReference>
<dbReference type="InterPro" id="IPR002110">
    <property type="entry name" value="Ankyrin_rpt"/>
</dbReference>
<dbReference type="SMART" id="SM00248">
    <property type="entry name" value="ANK"/>
    <property type="match status" value="15"/>
</dbReference>
<feature type="repeat" description="ANK" evidence="3">
    <location>
        <begin position="532"/>
        <end position="556"/>
    </location>
</feature>
<sequence length="909" mass="98810">MGAVDTAFRLTNVRSDLVLAVKKGGGELVLDERETRPNEYEDPDPSQLWLQKKDECPVGAFRIVPKSYPHLVLRVRSEHGQHKLVLAQPTSGQSATHEQWMARNPAEVQQAAPFDVRDAFGVPCCCQPSTETGGNTEVDVSKSKRRSSEVDDPVNLSCVGLPTLVIAVVATDDGQNIEMLSVFEASSQGNVASLQRIVRKRGAKCLQEADQEGVTPLRYAVEGGHVEAVEQIVAHGGADLIKESAANHPSLLHLAAAMGMEPVVTTLAKAAGPELLNVAGAGGMPLFLLASSKGWTEAMKAMYARNKGVIEQKFGTDEFFAIHWAAEKGQAGAVNVLIDLAGPQQLDKRDKDNTGPFLVAAFTGQLEVMQAMYARQGYLNLLGQQGQDGYYAIHCAAEKGHVKVVDQLMQWDTSVLDKRTTKGSTPMFFAAAAGHLGVLQAMFSKKGKTLLEQETPFGSVPLHGAAANGRCTVISQLLDWDVDLQLSKRRKDNGATPFVYAAQAQQVDALKTVYDKAGPRSQKALLDQQDSHGWTALHHAADQNNVRMASLLLQWGGVSLLNKRAKNGDSPFHFACNAGHLDVLRVMYSHDPNSGAALLKQQDSKGKVPLDKASAAGHTNVARQLLEWGGVNEVDSQGLTMFLRAARDNDLGMLRTIYDAAGIKKQLLNQQDTNGNFAIHLATLPGHTSVVNQLLAWEGREALERRNKSKTTAFMLAAKKYDGSLMRAMYAKGGNDPLYHKDQNCMMAVHYAIEAASPLGSDCPNVNLLLQWGGRGMVDVRVGEGGNTVFIVAALMGRKAIMEAIRDYVNNDAHLLFQHNHYGNTALHMATMRGEGHIVAQLMIWGGPYINNVRNMEGKTPVDLAPTADIRKTLTLPRFEKYDAQGRKEWLPAVGGVSWHMGGDSSWLY</sequence>
<dbReference type="EMBL" id="CDMY01000510">
    <property type="protein sequence ID" value="CEM19272.1"/>
    <property type="molecule type" value="Genomic_DNA"/>
</dbReference>
<accession>A0A0G4FVZ6</accession>
<dbReference type="Proteomes" id="UP000041254">
    <property type="component" value="Unassembled WGS sequence"/>
</dbReference>
<gene>
    <name evidence="4" type="ORF">Vbra_16352</name>
</gene>
<name>A0A0G4FVZ6_VITBC</name>
<dbReference type="InterPro" id="IPR036770">
    <property type="entry name" value="Ankyrin_rpt-contain_sf"/>
</dbReference>
<feature type="repeat" description="ANK" evidence="3">
    <location>
        <begin position="457"/>
        <end position="489"/>
    </location>
</feature>
<dbReference type="PhylomeDB" id="A0A0G4FVZ6"/>
<feature type="repeat" description="ANK" evidence="3">
    <location>
        <begin position="567"/>
        <end position="593"/>
    </location>
</feature>
<proteinExistence type="predicted"/>
<dbReference type="Pfam" id="PF12796">
    <property type="entry name" value="Ank_2"/>
    <property type="match status" value="4"/>
</dbReference>
<dbReference type="SUPFAM" id="SSF48403">
    <property type="entry name" value="Ankyrin repeat"/>
    <property type="match status" value="2"/>
</dbReference>
<dbReference type="InParanoid" id="A0A0G4FVZ6"/>
<dbReference type="STRING" id="1169540.A0A0G4FVZ6"/>
<dbReference type="AlphaFoldDB" id="A0A0G4FVZ6"/>
<evidence type="ECO:0000256" key="3">
    <source>
        <dbReference type="PROSITE-ProRule" id="PRU00023"/>
    </source>
</evidence>
<dbReference type="OMA" id="TEYYAND"/>
<feature type="repeat" description="ANK" evidence="3">
    <location>
        <begin position="212"/>
        <end position="245"/>
    </location>
</feature>
<dbReference type="PROSITE" id="PS50297">
    <property type="entry name" value="ANK_REP_REGION"/>
    <property type="match status" value="3"/>
</dbReference>
<dbReference type="OrthoDB" id="448960at2759"/>
<dbReference type="Gene3D" id="1.25.40.20">
    <property type="entry name" value="Ankyrin repeat-containing domain"/>
    <property type="match status" value="5"/>
</dbReference>
<keyword evidence="2 3" id="KW-0040">ANK repeat</keyword>
<reference evidence="4 5" key="1">
    <citation type="submission" date="2014-11" db="EMBL/GenBank/DDBJ databases">
        <authorList>
            <person name="Zhu J."/>
            <person name="Qi W."/>
            <person name="Song R."/>
        </authorList>
    </citation>
    <scope>NUCLEOTIDE SEQUENCE [LARGE SCALE GENOMIC DNA]</scope>
</reference>
<evidence type="ECO:0000256" key="2">
    <source>
        <dbReference type="ARBA" id="ARBA00023043"/>
    </source>
</evidence>
<dbReference type="PROSITE" id="PS50088">
    <property type="entry name" value="ANK_REPEAT"/>
    <property type="match status" value="5"/>
</dbReference>
<feature type="repeat" description="ANK" evidence="3">
    <location>
        <begin position="822"/>
        <end position="855"/>
    </location>
</feature>
<dbReference type="PANTHER" id="PTHR24198">
    <property type="entry name" value="ANKYRIN REPEAT AND PROTEIN KINASE DOMAIN-CONTAINING PROTEIN"/>
    <property type="match status" value="1"/>
</dbReference>
<dbReference type="VEuPathDB" id="CryptoDB:Vbra_16352"/>
<evidence type="ECO:0000313" key="5">
    <source>
        <dbReference type="Proteomes" id="UP000041254"/>
    </source>
</evidence>
<evidence type="ECO:0000313" key="4">
    <source>
        <dbReference type="EMBL" id="CEM19272.1"/>
    </source>
</evidence>
<protein>
    <submittedName>
        <fullName evidence="4">Uncharacterized protein</fullName>
    </submittedName>
</protein>
<evidence type="ECO:0000256" key="1">
    <source>
        <dbReference type="ARBA" id="ARBA00022737"/>
    </source>
</evidence>
<keyword evidence="1" id="KW-0677">Repeat</keyword>
<keyword evidence="5" id="KW-1185">Reference proteome</keyword>
<organism evidence="4 5">
    <name type="scientific">Vitrella brassicaformis (strain CCMP3155)</name>
    <dbReference type="NCBI Taxonomy" id="1169540"/>
    <lineage>
        <taxon>Eukaryota</taxon>
        <taxon>Sar</taxon>
        <taxon>Alveolata</taxon>
        <taxon>Colpodellida</taxon>
        <taxon>Vitrellaceae</taxon>
        <taxon>Vitrella</taxon>
    </lineage>
</organism>